<gene>
    <name evidence="2" type="primary">lipM</name>
    <name evidence="2" type="ORF">DB44_AV00150</name>
</gene>
<keyword evidence="2" id="KW-0808">Transferase</keyword>
<dbReference type="PATRIC" id="fig|362787.3.peg.311"/>
<dbReference type="PROSITE" id="PS51733">
    <property type="entry name" value="BPL_LPL_CATALYTIC"/>
    <property type="match status" value="1"/>
</dbReference>
<protein>
    <submittedName>
        <fullName evidence="2">Octanoyltransferase LipM</fullName>
        <ecNumber evidence="2">2.3.1.181</ecNumber>
    </submittedName>
</protein>
<dbReference type="Proteomes" id="UP000031465">
    <property type="component" value="Unassembled WGS sequence"/>
</dbReference>
<dbReference type="EMBL" id="JSAN01000020">
    <property type="protein sequence ID" value="KIC73752.1"/>
    <property type="molecule type" value="Genomic_DNA"/>
</dbReference>
<dbReference type="EC" id="2.3.1.181" evidence="2"/>
<keyword evidence="2" id="KW-0012">Acyltransferase</keyword>
<dbReference type="InterPro" id="IPR045864">
    <property type="entry name" value="aa-tRNA-synth_II/BPL/LPL"/>
</dbReference>
<dbReference type="PANTHER" id="PTHR43679:SF2">
    <property type="entry name" value="OCTANOYL-[GCVH]:PROTEIN N-OCTANOYLTRANSFERASE"/>
    <property type="match status" value="1"/>
</dbReference>
<dbReference type="SUPFAM" id="SSF55681">
    <property type="entry name" value="Class II aaRS and biotin synthetases"/>
    <property type="match status" value="1"/>
</dbReference>
<accession>A0A0C1K339</accession>
<dbReference type="GO" id="GO:0033819">
    <property type="term" value="F:lipoyl(octanoyl) transferase activity"/>
    <property type="evidence" value="ECO:0007669"/>
    <property type="project" value="UniProtKB-EC"/>
</dbReference>
<dbReference type="InterPro" id="IPR050664">
    <property type="entry name" value="Octanoyltrans_LipM/LipL"/>
</dbReference>
<proteinExistence type="predicted"/>
<dbReference type="Gene3D" id="3.30.930.10">
    <property type="entry name" value="Bira Bifunctional Protein, Domain 2"/>
    <property type="match status" value="1"/>
</dbReference>
<dbReference type="Pfam" id="PF21948">
    <property type="entry name" value="LplA-B_cat"/>
    <property type="match status" value="1"/>
</dbReference>
<evidence type="ECO:0000313" key="3">
    <source>
        <dbReference type="Proteomes" id="UP000031465"/>
    </source>
</evidence>
<reference evidence="2 3" key="1">
    <citation type="journal article" date="2014" name="Mol. Biol. Evol.">
        <title>Massive expansion of Ubiquitination-related gene families within the Chlamydiae.</title>
        <authorList>
            <person name="Domman D."/>
            <person name="Collingro A."/>
            <person name="Lagkouvardos I."/>
            <person name="Gehre L."/>
            <person name="Weinmaier T."/>
            <person name="Rattei T."/>
            <person name="Subtil A."/>
            <person name="Horn M."/>
        </authorList>
    </citation>
    <scope>NUCLEOTIDE SEQUENCE [LARGE SCALE GENOMIC DNA]</scope>
    <source>
        <strain evidence="2 3">EI2</strain>
    </source>
</reference>
<sequence>MERSITSDRLSLEFNLVEWQLIDSGKLSPQAIMAKDEELLKNLQQESLPILHLYDWSAPCLTYGYFIDPQKYLNLEALQNYQIGLARRPTGGGIIFHLTDLAFSVLLPSSYPGYSVNTLENYALVNRQIAHAIAGFKDKQATPVLLSKISSHKADYQGFCMAKPTQYDLIIDGKKVGGAAQRRTKQGLLHQGSLSLALLPEELLKNVLKNQEVTGAIKQQSYCLLPEAWTDQDLRQARQTLRDLIQMELTKRS</sequence>
<name>A0A0C1K339_9BACT</name>
<comment type="caution">
    <text evidence="2">The sequence shown here is derived from an EMBL/GenBank/DDBJ whole genome shotgun (WGS) entry which is preliminary data.</text>
</comment>
<dbReference type="PANTHER" id="PTHR43679">
    <property type="entry name" value="OCTANOYLTRANSFERASE LIPM-RELATED"/>
    <property type="match status" value="1"/>
</dbReference>
<evidence type="ECO:0000259" key="1">
    <source>
        <dbReference type="PROSITE" id="PS51733"/>
    </source>
</evidence>
<feature type="domain" description="BPL/LPL catalytic" evidence="1">
    <location>
        <begin position="45"/>
        <end position="249"/>
    </location>
</feature>
<evidence type="ECO:0000313" key="2">
    <source>
        <dbReference type="EMBL" id="KIC73752.1"/>
    </source>
</evidence>
<organism evidence="2 3">
    <name type="scientific">Candidatus Protochlamydia amoebophila</name>
    <dbReference type="NCBI Taxonomy" id="362787"/>
    <lineage>
        <taxon>Bacteria</taxon>
        <taxon>Pseudomonadati</taxon>
        <taxon>Chlamydiota</taxon>
        <taxon>Chlamydiia</taxon>
        <taxon>Parachlamydiales</taxon>
        <taxon>Parachlamydiaceae</taxon>
        <taxon>Candidatus Protochlamydia</taxon>
    </lineage>
</organism>
<dbReference type="AlphaFoldDB" id="A0A0C1K339"/>
<dbReference type="InterPro" id="IPR004143">
    <property type="entry name" value="BPL_LPL_catalytic"/>
</dbReference>